<keyword evidence="2" id="KW-0560">Oxidoreductase</keyword>
<evidence type="ECO:0000256" key="2">
    <source>
        <dbReference type="ARBA" id="ARBA00023002"/>
    </source>
</evidence>
<dbReference type="InterPro" id="IPR050259">
    <property type="entry name" value="SDR"/>
</dbReference>
<dbReference type="PANTHER" id="PTHR42879:SF2">
    <property type="entry name" value="3-OXOACYL-[ACYL-CARRIER-PROTEIN] REDUCTASE FABG"/>
    <property type="match status" value="1"/>
</dbReference>
<dbReference type="InterPro" id="IPR002347">
    <property type="entry name" value="SDR_fam"/>
</dbReference>
<evidence type="ECO:0000313" key="4">
    <source>
        <dbReference type="Proteomes" id="UP000011747"/>
    </source>
</evidence>
<dbReference type="EMBL" id="ACWF01000005">
    <property type="protein sequence ID" value="EHL79612.1"/>
    <property type="molecule type" value="Genomic_DNA"/>
</dbReference>
<dbReference type="SUPFAM" id="SSF51735">
    <property type="entry name" value="NAD(P)-binding Rossmann-fold domains"/>
    <property type="match status" value="1"/>
</dbReference>
<reference evidence="3 4" key="1">
    <citation type="submission" date="2011-09" db="EMBL/GenBank/DDBJ databases">
        <title>The Genome Sequence of Bacillus smithii 7_3_47FAA.</title>
        <authorList>
            <consortium name="The Broad Institute Genome Sequencing Platform"/>
            <person name="Earl A."/>
            <person name="Ward D."/>
            <person name="Feldgarden M."/>
            <person name="Gevers D."/>
            <person name="Daigneault M."/>
            <person name="Strauss J."/>
            <person name="Allen-Vercoe E."/>
            <person name="Young S.K."/>
            <person name="Zeng Q."/>
            <person name="Gargeya S."/>
            <person name="Fitzgerald M."/>
            <person name="Haas B."/>
            <person name="Abouelleil A."/>
            <person name="Alvarado L."/>
            <person name="Arachchi H.M."/>
            <person name="Berlin A."/>
            <person name="Brown A."/>
            <person name="Chapman S.B."/>
            <person name="Chen Z."/>
            <person name="Dunbar C."/>
            <person name="Freedman E."/>
            <person name="Gearin G."/>
            <person name="Goldberg J."/>
            <person name="Griggs A."/>
            <person name="Gujja S."/>
            <person name="Heiman D."/>
            <person name="Howarth C."/>
            <person name="Larson L."/>
            <person name="Lui A."/>
            <person name="MacDonald P.J.P."/>
            <person name="Montmayeur A."/>
            <person name="Murphy C."/>
            <person name="Neiman D."/>
            <person name="Pearson M."/>
            <person name="Priest M."/>
            <person name="Roberts A."/>
            <person name="Saif S."/>
            <person name="Shea T."/>
            <person name="Shenoy N."/>
            <person name="Sisk P."/>
            <person name="Stolte C."/>
            <person name="Sykes S."/>
            <person name="Wortman J."/>
            <person name="Nusbaum C."/>
            <person name="Birren B."/>
        </authorList>
    </citation>
    <scope>NUCLEOTIDE SEQUENCE [LARGE SCALE GENOMIC DNA]</scope>
    <source>
        <strain evidence="3 4">7_3_47FAA</strain>
    </source>
</reference>
<gene>
    <name evidence="3" type="ORF">HMPREF1015_01034</name>
</gene>
<evidence type="ECO:0000313" key="3">
    <source>
        <dbReference type="EMBL" id="EHL79612.1"/>
    </source>
</evidence>
<dbReference type="Gene3D" id="3.40.50.720">
    <property type="entry name" value="NAD(P)-binding Rossmann-like Domain"/>
    <property type="match status" value="1"/>
</dbReference>
<protein>
    <recommendedName>
        <fullName evidence="5">3-oxoacyl-[acyl-carrier-protein] reductase</fullName>
    </recommendedName>
</protein>
<dbReference type="AlphaFoldDB" id="G9QGX5"/>
<sequence length="241" mass="26044">MKKFALITGASGGIGQAAARVLAQNGWNLYLHYHQNRESIQNLMNDLKPYGLEIIPIQADLRTDDGITTLVESLFSVDALVYASGNSYYGLLQDMSTVEVDELLAVHVRSPLLLIRSILPKMSAKRKGQIVLVSSIWGQTGAAYEVAYSAVKGAQIAFVKALSKEVAASGIRVNAVAPGAVATKMVTEQLSEEELSILKEEIPMRRLSAPEEVAEAIAFLLSDQSSYITGQILAVNGGWYT</sequence>
<dbReference type="InterPro" id="IPR036291">
    <property type="entry name" value="NAD(P)-bd_dom_sf"/>
</dbReference>
<dbReference type="Pfam" id="PF13561">
    <property type="entry name" value="adh_short_C2"/>
    <property type="match status" value="1"/>
</dbReference>
<dbReference type="NCBIfam" id="NF047420">
    <property type="entry name" value="EF_P_mod_YmfI"/>
    <property type="match status" value="1"/>
</dbReference>
<comment type="similarity">
    <text evidence="1">Belongs to the short-chain dehydrogenases/reductases (SDR) family.</text>
</comment>
<dbReference type="Proteomes" id="UP000011747">
    <property type="component" value="Unassembled WGS sequence"/>
</dbReference>
<name>G9QGX5_9BACI</name>
<dbReference type="RefSeq" id="WP_003352419.1">
    <property type="nucleotide sequence ID" value="NZ_JH414740.1"/>
</dbReference>
<dbReference type="PATRIC" id="fig|665952.3.peg.145"/>
<evidence type="ECO:0008006" key="5">
    <source>
        <dbReference type="Google" id="ProtNLM"/>
    </source>
</evidence>
<dbReference type="FunFam" id="3.40.50.720:FF:000173">
    <property type="entry name" value="3-oxoacyl-[acyl-carrier protein] reductase"/>
    <property type="match status" value="1"/>
</dbReference>
<organism evidence="3 4">
    <name type="scientific">Bacillus smithii 7_3_47FAA</name>
    <dbReference type="NCBI Taxonomy" id="665952"/>
    <lineage>
        <taxon>Bacteria</taxon>
        <taxon>Bacillati</taxon>
        <taxon>Bacillota</taxon>
        <taxon>Bacilli</taxon>
        <taxon>Bacillales</taxon>
        <taxon>Bacillaceae</taxon>
        <taxon>Bacillus</taxon>
    </lineage>
</organism>
<comment type="caution">
    <text evidence="3">The sequence shown here is derived from an EMBL/GenBank/DDBJ whole genome shotgun (WGS) entry which is preliminary data.</text>
</comment>
<evidence type="ECO:0000256" key="1">
    <source>
        <dbReference type="ARBA" id="ARBA00006484"/>
    </source>
</evidence>
<keyword evidence="4" id="KW-1185">Reference proteome</keyword>
<dbReference type="CDD" id="cd05233">
    <property type="entry name" value="SDR_c"/>
    <property type="match status" value="1"/>
</dbReference>
<dbReference type="HOGENOM" id="CLU_010194_1_3_9"/>
<dbReference type="PANTHER" id="PTHR42879">
    <property type="entry name" value="3-OXOACYL-(ACYL-CARRIER-PROTEIN) REDUCTASE"/>
    <property type="match status" value="1"/>
</dbReference>
<dbReference type="GeneID" id="87581882"/>
<dbReference type="GO" id="GO:0016491">
    <property type="term" value="F:oxidoreductase activity"/>
    <property type="evidence" value="ECO:0007669"/>
    <property type="project" value="UniProtKB-KW"/>
</dbReference>
<accession>G9QGX5</accession>
<dbReference type="PRINTS" id="PR00081">
    <property type="entry name" value="GDHRDH"/>
</dbReference>
<proteinExistence type="inferred from homology"/>